<name>A0A2C9UXN9_MANES</name>
<dbReference type="InterPro" id="IPR044730">
    <property type="entry name" value="RNase_H-like_dom_plant"/>
</dbReference>
<accession>A0A2C9UXN9</accession>
<dbReference type="InterPro" id="IPR036397">
    <property type="entry name" value="RNaseH_sf"/>
</dbReference>
<evidence type="ECO:0000259" key="2">
    <source>
        <dbReference type="Pfam" id="PF13966"/>
    </source>
</evidence>
<dbReference type="PANTHER" id="PTHR47723:SF13">
    <property type="entry name" value="PUTATIVE-RELATED"/>
    <property type="match status" value="1"/>
</dbReference>
<dbReference type="InterPro" id="IPR026960">
    <property type="entry name" value="RVT-Znf"/>
</dbReference>
<dbReference type="GO" id="GO:0004523">
    <property type="term" value="F:RNA-DNA hybrid ribonuclease activity"/>
    <property type="evidence" value="ECO:0007669"/>
    <property type="project" value="InterPro"/>
</dbReference>
<feature type="domain" description="RNase H type-1" evidence="1">
    <location>
        <begin position="215"/>
        <end position="297"/>
    </location>
</feature>
<evidence type="ECO:0000313" key="3">
    <source>
        <dbReference type="EMBL" id="OAY36454.1"/>
    </source>
</evidence>
<dbReference type="AlphaFoldDB" id="A0A2C9UXN9"/>
<dbReference type="InterPro" id="IPR053151">
    <property type="entry name" value="RNase_H-like"/>
</dbReference>
<feature type="domain" description="Reverse transcriptase zinc-binding" evidence="2">
    <location>
        <begin position="96"/>
        <end position="162"/>
    </location>
</feature>
<sequence length="314" mass="36907">MQTIVLPISVCKEMEKICRDFLWHGRSEARKFHLVNWDTVIKFKKLVNVRSFWINGEWWNWMELRRYLPNYVLKFLLSVVLSDIVSDWDSMSGARHLQLIWKVRGTECMRVFLWGVAHGKVMSNVERKMRTFTNIDTCGLCLLSAETTFHTLRDCFFAKQVWDKFEVSRLNEDFYRVDNVVDWLTSNLQIFDGKFNGVAWDILFIISCFGVCGLLEAELWSILSALRIVWDRGWRKVLIQTDCSVAMDIISGRGEAAFRVTNNLVKNIIELLKREWDIEVVKVFQEANRVADSLATRVEQYSVQIDKIDRTELI</sequence>
<dbReference type="SUPFAM" id="SSF53098">
    <property type="entry name" value="Ribonuclease H-like"/>
    <property type="match status" value="1"/>
</dbReference>
<dbReference type="InterPro" id="IPR012337">
    <property type="entry name" value="RNaseH-like_sf"/>
</dbReference>
<protein>
    <submittedName>
        <fullName evidence="3">Uncharacterized protein</fullName>
    </submittedName>
</protein>
<dbReference type="PANTHER" id="PTHR47723">
    <property type="entry name" value="OS05G0353850 PROTEIN"/>
    <property type="match status" value="1"/>
</dbReference>
<organism evidence="3">
    <name type="scientific">Manihot esculenta</name>
    <name type="common">Cassava</name>
    <name type="synonym">Jatropha manihot</name>
    <dbReference type="NCBI Taxonomy" id="3983"/>
    <lineage>
        <taxon>Eukaryota</taxon>
        <taxon>Viridiplantae</taxon>
        <taxon>Streptophyta</taxon>
        <taxon>Embryophyta</taxon>
        <taxon>Tracheophyta</taxon>
        <taxon>Spermatophyta</taxon>
        <taxon>Magnoliopsida</taxon>
        <taxon>eudicotyledons</taxon>
        <taxon>Gunneridae</taxon>
        <taxon>Pentapetalae</taxon>
        <taxon>rosids</taxon>
        <taxon>fabids</taxon>
        <taxon>Malpighiales</taxon>
        <taxon>Euphorbiaceae</taxon>
        <taxon>Crotonoideae</taxon>
        <taxon>Manihoteae</taxon>
        <taxon>Manihot</taxon>
    </lineage>
</organism>
<dbReference type="GO" id="GO:0003676">
    <property type="term" value="F:nucleic acid binding"/>
    <property type="evidence" value="ECO:0007669"/>
    <property type="project" value="InterPro"/>
</dbReference>
<proteinExistence type="predicted"/>
<dbReference type="Pfam" id="PF13966">
    <property type="entry name" value="zf-RVT"/>
    <property type="match status" value="1"/>
</dbReference>
<dbReference type="CDD" id="cd06222">
    <property type="entry name" value="RNase_H_like"/>
    <property type="match status" value="1"/>
</dbReference>
<gene>
    <name evidence="3" type="ORF">MANES_11G022500</name>
</gene>
<dbReference type="Pfam" id="PF13456">
    <property type="entry name" value="RVT_3"/>
    <property type="match status" value="1"/>
</dbReference>
<reference evidence="3" key="1">
    <citation type="submission" date="2016-02" db="EMBL/GenBank/DDBJ databases">
        <title>WGS assembly of Manihot esculenta.</title>
        <authorList>
            <person name="Bredeson J.V."/>
            <person name="Prochnik S.E."/>
            <person name="Lyons J.B."/>
            <person name="Schmutz J."/>
            <person name="Grimwood J."/>
            <person name="Vrebalov J."/>
            <person name="Bart R.S."/>
            <person name="Amuge T."/>
            <person name="Ferguson M.E."/>
            <person name="Green R."/>
            <person name="Putnam N."/>
            <person name="Stites J."/>
            <person name="Rounsley S."/>
            <person name="Rokhsar D.S."/>
        </authorList>
    </citation>
    <scope>NUCLEOTIDE SEQUENCE [LARGE SCALE GENOMIC DNA]</scope>
    <source>
        <tissue evidence="3">Leaf</tissue>
    </source>
</reference>
<dbReference type="InterPro" id="IPR002156">
    <property type="entry name" value="RNaseH_domain"/>
</dbReference>
<evidence type="ECO:0000259" key="1">
    <source>
        <dbReference type="Pfam" id="PF13456"/>
    </source>
</evidence>
<dbReference type="EMBL" id="CM004397">
    <property type="protein sequence ID" value="OAY36454.1"/>
    <property type="molecule type" value="Genomic_DNA"/>
</dbReference>
<dbReference type="Gene3D" id="3.30.420.10">
    <property type="entry name" value="Ribonuclease H-like superfamily/Ribonuclease H"/>
    <property type="match status" value="1"/>
</dbReference>